<evidence type="ECO:0000256" key="1">
    <source>
        <dbReference type="ARBA" id="ARBA00004141"/>
    </source>
</evidence>
<evidence type="ECO:0000256" key="4">
    <source>
        <dbReference type="ARBA" id="ARBA00023136"/>
    </source>
</evidence>
<feature type="transmembrane region" description="Helical" evidence="5">
    <location>
        <begin position="17"/>
        <end position="41"/>
    </location>
</feature>
<feature type="transmembrane region" description="Helical" evidence="5">
    <location>
        <begin position="85"/>
        <end position="113"/>
    </location>
</feature>
<evidence type="ECO:0000313" key="7">
    <source>
        <dbReference type="EMBL" id="KDO39446.1"/>
    </source>
</evidence>
<dbReference type="AlphaFoldDB" id="A0A067DLF9"/>
<keyword evidence="2 5" id="KW-0812">Transmembrane</keyword>
<evidence type="ECO:0000256" key="2">
    <source>
        <dbReference type="ARBA" id="ARBA00022692"/>
    </source>
</evidence>
<proteinExistence type="predicted"/>
<feature type="domain" description="EXS" evidence="6">
    <location>
        <begin position="90"/>
        <end position="156"/>
    </location>
</feature>
<comment type="subcellular location">
    <subcellularLocation>
        <location evidence="1">Membrane</location>
        <topology evidence="1">Multi-pass membrane protein</topology>
    </subcellularLocation>
</comment>
<keyword evidence="3 5" id="KW-1133">Transmembrane helix</keyword>
<sequence>MTNNKLSTTYAELSTEVLFSLTIFADMVLFLKLVLFSLSIFSTISSLNKRHFTGCFVSLFCAYAILAHLSGIFSANTEAAYMEIVYLEILFLLCGVFALLCLHLFMYGCNLFMWKSTRINYKFIFEFSPNTALKYKDAFATWACSPVVLMVDFFMADQLTGQGVMPVSNIKYRNLLVKQGMKFSQLHNQLTVYFFCDHQQLHLESAACYVLAGSFKTHHYDTCKNGRLYRELAYVISFLPYYWRAMQYVSAMVAAGARLTYTRQSNYLWFGIVLGTSVDWGFLNPNSRNPWLRDDLILRNKSIYYISIALNVALRIAWVETVMWLHVTTVQWRMLLKFQLNLPIVKLQVLTHP</sequence>
<keyword evidence="4 5" id="KW-0472">Membrane</keyword>
<dbReference type="GO" id="GO:0005315">
    <property type="term" value="F:phosphate transmembrane transporter activity"/>
    <property type="evidence" value="ECO:0000318"/>
    <property type="project" value="GO_Central"/>
</dbReference>
<feature type="transmembrane region" description="Helical" evidence="5">
    <location>
        <begin position="53"/>
        <end position="73"/>
    </location>
</feature>
<dbReference type="PANTHER" id="PTHR48477">
    <property type="entry name" value="PHOSPHATE TRANSPORTER PHO1"/>
    <property type="match status" value="1"/>
</dbReference>
<feature type="transmembrane region" description="Helical" evidence="5">
    <location>
        <begin position="267"/>
        <end position="283"/>
    </location>
</feature>
<dbReference type="GO" id="GO:0005802">
    <property type="term" value="C:trans-Golgi network"/>
    <property type="evidence" value="ECO:0000318"/>
    <property type="project" value="GO_Central"/>
</dbReference>
<feature type="domain" description="EXS" evidence="6">
    <location>
        <begin position="278"/>
        <end position="331"/>
    </location>
</feature>
<protein>
    <recommendedName>
        <fullName evidence="6">EXS domain-containing protein</fullName>
    </recommendedName>
</protein>
<dbReference type="GO" id="GO:0016036">
    <property type="term" value="P:cellular response to phosphate starvation"/>
    <property type="evidence" value="ECO:0000318"/>
    <property type="project" value="GO_Central"/>
</dbReference>
<dbReference type="GO" id="GO:0016020">
    <property type="term" value="C:membrane"/>
    <property type="evidence" value="ECO:0007669"/>
    <property type="project" value="UniProtKB-SubCell"/>
</dbReference>
<evidence type="ECO:0000256" key="5">
    <source>
        <dbReference type="SAM" id="Phobius"/>
    </source>
</evidence>
<keyword evidence="8" id="KW-1185">Reference proteome</keyword>
<dbReference type="PANTHER" id="PTHR48477:SF1">
    <property type="entry name" value="PHOSPHATE TRANSPORTER PHO1"/>
    <property type="match status" value="1"/>
</dbReference>
<accession>A0A067DLF9</accession>
<dbReference type="GO" id="GO:0006817">
    <property type="term" value="P:phosphate ion transport"/>
    <property type="evidence" value="ECO:0000318"/>
    <property type="project" value="GO_Central"/>
</dbReference>
<evidence type="ECO:0000259" key="6">
    <source>
        <dbReference type="Pfam" id="PF03124"/>
    </source>
</evidence>
<feature type="transmembrane region" description="Helical" evidence="5">
    <location>
        <begin position="303"/>
        <end position="327"/>
    </location>
</feature>
<gene>
    <name evidence="7" type="ORF">CISIN_1g043231mg</name>
</gene>
<dbReference type="Proteomes" id="UP000027120">
    <property type="component" value="Unassembled WGS sequence"/>
</dbReference>
<dbReference type="Pfam" id="PF03124">
    <property type="entry name" value="EXS"/>
    <property type="match status" value="2"/>
</dbReference>
<reference evidence="7 8" key="1">
    <citation type="submission" date="2014-04" db="EMBL/GenBank/DDBJ databases">
        <authorList>
            <consortium name="International Citrus Genome Consortium"/>
            <person name="Gmitter F."/>
            <person name="Chen C."/>
            <person name="Farmerie W."/>
            <person name="Harkins T."/>
            <person name="Desany B."/>
            <person name="Mohiuddin M."/>
            <person name="Kodira C."/>
            <person name="Borodovsky M."/>
            <person name="Lomsadze A."/>
            <person name="Burns P."/>
            <person name="Jenkins J."/>
            <person name="Prochnik S."/>
            <person name="Shu S."/>
            <person name="Chapman J."/>
            <person name="Pitluck S."/>
            <person name="Schmutz J."/>
            <person name="Rokhsar D."/>
        </authorList>
    </citation>
    <scope>NUCLEOTIDE SEQUENCE</scope>
</reference>
<evidence type="ECO:0000256" key="3">
    <source>
        <dbReference type="ARBA" id="ARBA00022989"/>
    </source>
</evidence>
<dbReference type="InterPro" id="IPR004342">
    <property type="entry name" value="EXS_C"/>
</dbReference>
<organism evidence="7 8">
    <name type="scientific">Citrus sinensis</name>
    <name type="common">Sweet orange</name>
    <name type="synonym">Citrus aurantium var. sinensis</name>
    <dbReference type="NCBI Taxonomy" id="2711"/>
    <lineage>
        <taxon>Eukaryota</taxon>
        <taxon>Viridiplantae</taxon>
        <taxon>Streptophyta</taxon>
        <taxon>Embryophyta</taxon>
        <taxon>Tracheophyta</taxon>
        <taxon>Spermatophyta</taxon>
        <taxon>Magnoliopsida</taxon>
        <taxon>eudicotyledons</taxon>
        <taxon>Gunneridae</taxon>
        <taxon>Pentapetalae</taxon>
        <taxon>rosids</taxon>
        <taxon>malvids</taxon>
        <taxon>Sapindales</taxon>
        <taxon>Rutaceae</taxon>
        <taxon>Aurantioideae</taxon>
        <taxon>Citrus</taxon>
    </lineage>
</organism>
<dbReference type="STRING" id="2711.A0A067DLF9"/>
<name>A0A067DLF9_CITSI</name>
<dbReference type="InterPro" id="IPR052486">
    <property type="entry name" value="PHO1"/>
</dbReference>
<dbReference type="GO" id="GO:0000822">
    <property type="term" value="F:inositol hexakisphosphate binding"/>
    <property type="evidence" value="ECO:0000318"/>
    <property type="project" value="GO_Central"/>
</dbReference>
<evidence type="ECO:0000313" key="8">
    <source>
        <dbReference type="Proteomes" id="UP000027120"/>
    </source>
</evidence>
<dbReference type="EMBL" id="KK786586">
    <property type="protein sequence ID" value="KDO39446.1"/>
    <property type="molecule type" value="Genomic_DNA"/>
</dbReference>